<name>A0A1U7H9R5_9CYAN</name>
<proteinExistence type="predicted"/>
<accession>A0A1U7H9R5</accession>
<dbReference type="Proteomes" id="UP000186868">
    <property type="component" value="Unassembled WGS sequence"/>
</dbReference>
<sequence length="140" mass="16379">MKKLLTLVPALPLESQNFIETDPKERIKIGLKQLQAQSERINLLSAELERAIWEFQAIATQVNQDSRFFRVKQRHAKRFQICEYRSVYLPVIRQKSGGRFVVVSRSMDLSKPQQKAFSLVQQLRKWIIRKPTSAISESHE</sequence>
<gene>
    <name evidence="1" type="ORF">NIES593_19390</name>
</gene>
<keyword evidence="2" id="KW-1185">Reference proteome</keyword>
<protein>
    <submittedName>
        <fullName evidence="1">Uncharacterized protein</fullName>
    </submittedName>
</protein>
<evidence type="ECO:0000313" key="1">
    <source>
        <dbReference type="EMBL" id="OKH20275.1"/>
    </source>
</evidence>
<dbReference type="RefSeq" id="WP_073601157.1">
    <property type="nucleotide sequence ID" value="NZ_MRCB01000032.1"/>
</dbReference>
<comment type="caution">
    <text evidence="1">The sequence shown here is derived from an EMBL/GenBank/DDBJ whole genome shotgun (WGS) entry which is preliminary data.</text>
</comment>
<dbReference type="AlphaFoldDB" id="A0A1U7H9R5"/>
<reference evidence="1 2" key="1">
    <citation type="submission" date="2016-11" db="EMBL/GenBank/DDBJ databases">
        <title>Draft Genome Sequences of Nine Cyanobacterial Strains from Diverse Habitats.</title>
        <authorList>
            <person name="Zhu T."/>
            <person name="Hou S."/>
            <person name="Lu X."/>
            <person name="Hess W.R."/>
        </authorList>
    </citation>
    <scope>NUCLEOTIDE SEQUENCE [LARGE SCALE GENOMIC DNA]</scope>
    <source>
        <strain evidence="1 2">NIES-593</strain>
    </source>
</reference>
<organism evidence="1 2">
    <name type="scientific">Hydrococcus rivularis NIES-593</name>
    <dbReference type="NCBI Taxonomy" id="1921803"/>
    <lineage>
        <taxon>Bacteria</taxon>
        <taxon>Bacillati</taxon>
        <taxon>Cyanobacteriota</taxon>
        <taxon>Cyanophyceae</taxon>
        <taxon>Pleurocapsales</taxon>
        <taxon>Hydrococcaceae</taxon>
        <taxon>Hydrococcus</taxon>
    </lineage>
</organism>
<dbReference type="EMBL" id="MRCB01000032">
    <property type="protein sequence ID" value="OKH20275.1"/>
    <property type="molecule type" value="Genomic_DNA"/>
</dbReference>
<evidence type="ECO:0000313" key="2">
    <source>
        <dbReference type="Proteomes" id="UP000186868"/>
    </source>
</evidence>